<dbReference type="EMBL" id="CM056743">
    <property type="protein sequence ID" value="KAJ8669056.1"/>
    <property type="molecule type" value="Genomic_DNA"/>
</dbReference>
<organism evidence="1 2">
    <name type="scientific">Eretmocerus hayati</name>
    <dbReference type="NCBI Taxonomy" id="131215"/>
    <lineage>
        <taxon>Eukaryota</taxon>
        <taxon>Metazoa</taxon>
        <taxon>Ecdysozoa</taxon>
        <taxon>Arthropoda</taxon>
        <taxon>Hexapoda</taxon>
        <taxon>Insecta</taxon>
        <taxon>Pterygota</taxon>
        <taxon>Neoptera</taxon>
        <taxon>Endopterygota</taxon>
        <taxon>Hymenoptera</taxon>
        <taxon>Apocrita</taxon>
        <taxon>Proctotrupomorpha</taxon>
        <taxon>Chalcidoidea</taxon>
        <taxon>Aphelinidae</taxon>
        <taxon>Aphelininae</taxon>
        <taxon>Eretmocerus</taxon>
    </lineage>
</organism>
<evidence type="ECO:0000313" key="2">
    <source>
        <dbReference type="Proteomes" id="UP001239111"/>
    </source>
</evidence>
<comment type="caution">
    <text evidence="1">The sequence shown here is derived from an EMBL/GenBank/DDBJ whole genome shotgun (WGS) entry which is preliminary data.</text>
</comment>
<gene>
    <name evidence="1" type="ORF">QAD02_000315</name>
</gene>
<reference evidence="1" key="1">
    <citation type="submission" date="2023-04" db="EMBL/GenBank/DDBJ databases">
        <title>A chromosome-level genome assembly of the parasitoid wasp Eretmocerus hayati.</title>
        <authorList>
            <person name="Zhong Y."/>
            <person name="Liu S."/>
            <person name="Liu Y."/>
        </authorList>
    </citation>
    <scope>NUCLEOTIDE SEQUENCE</scope>
    <source>
        <strain evidence="1">ZJU_SS_LIU_2023</strain>
    </source>
</reference>
<sequence length="218" mass="25244">MLALQIRETKLGGLPDVDKKEKDDASPEEFPPELLIKHPLQHTWTLWYFEQDKNKSWEESQRLITNFDTAEDFWSLYNHIKQASELRQGCDYSMFKFGIRPMWEDDANKAGGRWLINLDKKQRNSDLDHYWLEILLLMIGEGFDSHSDEVCGAVVNVRAKADKIAVWTKTATAQASNMAIGRKLKEQLRISPKMVLGYQIHKDTMVKHGSMAKNTYVV</sequence>
<protein>
    <submittedName>
        <fullName evidence="1">Uncharacterized protein</fullName>
    </submittedName>
</protein>
<keyword evidence="2" id="KW-1185">Reference proteome</keyword>
<evidence type="ECO:0000313" key="1">
    <source>
        <dbReference type="EMBL" id="KAJ8669056.1"/>
    </source>
</evidence>
<dbReference type="Proteomes" id="UP001239111">
    <property type="component" value="Chromosome 3"/>
</dbReference>
<name>A0ACC2NEM6_9HYME</name>
<accession>A0ACC2NEM6</accession>
<proteinExistence type="predicted"/>